<evidence type="ECO:0000313" key="3">
    <source>
        <dbReference type="Proteomes" id="UP000790347"/>
    </source>
</evidence>
<dbReference type="EMBL" id="ASGP02000006">
    <property type="protein sequence ID" value="KAH9501622.1"/>
    <property type="molecule type" value="Genomic_DNA"/>
</dbReference>
<organism evidence="1 3">
    <name type="scientific">Dermatophagoides farinae</name>
    <name type="common">American house dust mite</name>
    <dbReference type="NCBI Taxonomy" id="6954"/>
    <lineage>
        <taxon>Eukaryota</taxon>
        <taxon>Metazoa</taxon>
        <taxon>Ecdysozoa</taxon>
        <taxon>Arthropoda</taxon>
        <taxon>Chelicerata</taxon>
        <taxon>Arachnida</taxon>
        <taxon>Acari</taxon>
        <taxon>Acariformes</taxon>
        <taxon>Sarcoptiformes</taxon>
        <taxon>Astigmata</taxon>
        <taxon>Psoroptidia</taxon>
        <taxon>Analgoidea</taxon>
        <taxon>Pyroglyphidae</taxon>
        <taxon>Dermatophagoidinae</taxon>
        <taxon>Dermatophagoides</taxon>
    </lineage>
</organism>
<keyword evidence="3" id="KW-1185">Reference proteome</keyword>
<gene>
    <name evidence="1" type="ORF">DERF_012458</name>
    <name evidence="2" type="ORF">DERF_012463</name>
</gene>
<dbReference type="EMBL" id="ASGP02000006">
    <property type="protein sequence ID" value="KAH9501627.1"/>
    <property type="molecule type" value="Genomic_DNA"/>
</dbReference>
<proteinExistence type="predicted"/>
<reference evidence="1" key="2">
    <citation type="journal article" date="2022" name="Res Sq">
        <title>Comparative Genomics Reveals Insights into the Divergent Evolution of Astigmatic Mites and Household Pest Adaptations.</title>
        <authorList>
            <person name="Xiong Q."/>
            <person name="Wan A.T.-Y."/>
            <person name="Liu X.-Y."/>
            <person name="Fung C.S.-H."/>
            <person name="Xiao X."/>
            <person name="Malainual N."/>
            <person name="Hou J."/>
            <person name="Wang L."/>
            <person name="Wang M."/>
            <person name="Yang K."/>
            <person name="Cui Y."/>
            <person name="Leung E."/>
            <person name="Nong W."/>
            <person name="Shin S.-K."/>
            <person name="Au S."/>
            <person name="Jeong K.Y."/>
            <person name="Chew F.T."/>
            <person name="Hui J."/>
            <person name="Leung T.F."/>
            <person name="Tungtrongchitr A."/>
            <person name="Zhong N."/>
            <person name="Liu Z."/>
            <person name="Tsui S."/>
        </authorList>
    </citation>
    <scope>NUCLEOTIDE SEQUENCE</scope>
    <source>
        <strain evidence="1">Derf</strain>
        <tissue evidence="1">Whole organism</tissue>
    </source>
</reference>
<sequence length="64" mass="6894">MGFLSKLTASAPGLPTICPEMSFETTESIKTIGKSPIEAFESHLEFSACCIKITIKIQLECPSS</sequence>
<evidence type="ECO:0000313" key="2">
    <source>
        <dbReference type="EMBL" id="KAH9501627.1"/>
    </source>
</evidence>
<dbReference type="Proteomes" id="UP000790347">
    <property type="component" value="Unassembled WGS sequence"/>
</dbReference>
<protein>
    <submittedName>
        <fullName evidence="1">Uncharacterized protein</fullName>
    </submittedName>
</protein>
<dbReference type="AlphaFoldDB" id="A0A922HTI4"/>
<comment type="caution">
    <text evidence="1">The sequence shown here is derived from an EMBL/GenBank/DDBJ whole genome shotgun (WGS) entry which is preliminary data.</text>
</comment>
<evidence type="ECO:0000313" key="1">
    <source>
        <dbReference type="EMBL" id="KAH9501622.1"/>
    </source>
</evidence>
<reference evidence="1" key="1">
    <citation type="submission" date="2013-05" db="EMBL/GenBank/DDBJ databases">
        <authorList>
            <person name="Yim A.K.Y."/>
            <person name="Chan T.F."/>
            <person name="Ji K.M."/>
            <person name="Liu X.Y."/>
            <person name="Zhou J.W."/>
            <person name="Li R.Q."/>
            <person name="Yang K.Y."/>
            <person name="Li J."/>
            <person name="Li M."/>
            <person name="Law P.T.W."/>
            <person name="Wu Y.L."/>
            <person name="Cai Z.L."/>
            <person name="Qin H."/>
            <person name="Bao Y."/>
            <person name="Leung R.K.K."/>
            <person name="Ng P.K.S."/>
            <person name="Zou J."/>
            <person name="Zhong X.J."/>
            <person name="Ran P.X."/>
            <person name="Zhong N.S."/>
            <person name="Liu Z.G."/>
            <person name="Tsui S.K.W."/>
        </authorList>
    </citation>
    <scope>NUCLEOTIDE SEQUENCE</scope>
    <source>
        <strain evidence="1">Derf</strain>
        <tissue evidence="1">Whole organism</tissue>
    </source>
</reference>
<accession>A0A922HTI4</accession>
<name>A0A922HTI4_DERFA</name>